<accession>A0A918SWP5</accession>
<gene>
    <name evidence="2" type="ORF">GCM10007067_11620</name>
</gene>
<protein>
    <submittedName>
        <fullName evidence="2">Uncharacterized protein</fullName>
    </submittedName>
</protein>
<reference evidence="2" key="2">
    <citation type="submission" date="2020-09" db="EMBL/GenBank/DDBJ databases">
        <authorList>
            <person name="Sun Q."/>
            <person name="Kim S."/>
        </authorList>
    </citation>
    <scope>NUCLEOTIDE SEQUENCE</scope>
    <source>
        <strain evidence="2">KCTC 23077</strain>
    </source>
</reference>
<evidence type="ECO:0000313" key="2">
    <source>
        <dbReference type="EMBL" id="GHA76083.1"/>
    </source>
</evidence>
<feature type="region of interest" description="Disordered" evidence="1">
    <location>
        <begin position="1"/>
        <end position="29"/>
    </location>
</feature>
<sequence length="77" mass="8512">MRNTEEMGDMSVPSGAEQGAGRYDRCDPASSCSAHRAIRSTPQCMQGKTPVWGRMARVQQVRRLTRVGCASRAREAR</sequence>
<organism evidence="2 3">
    <name type="scientific">Cognatilysobacter bugurensis</name>
    <dbReference type="NCBI Taxonomy" id="543356"/>
    <lineage>
        <taxon>Bacteria</taxon>
        <taxon>Pseudomonadati</taxon>
        <taxon>Pseudomonadota</taxon>
        <taxon>Gammaproteobacteria</taxon>
        <taxon>Lysobacterales</taxon>
        <taxon>Lysobacteraceae</taxon>
        <taxon>Cognatilysobacter</taxon>
    </lineage>
</organism>
<proteinExistence type="predicted"/>
<name>A0A918SWP5_9GAMM</name>
<dbReference type="Proteomes" id="UP000646426">
    <property type="component" value="Unassembled WGS sequence"/>
</dbReference>
<evidence type="ECO:0000313" key="3">
    <source>
        <dbReference type="Proteomes" id="UP000646426"/>
    </source>
</evidence>
<dbReference type="AlphaFoldDB" id="A0A918SWP5"/>
<dbReference type="EMBL" id="BMYD01000001">
    <property type="protein sequence ID" value="GHA76083.1"/>
    <property type="molecule type" value="Genomic_DNA"/>
</dbReference>
<evidence type="ECO:0000256" key="1">
    <source>
        <dbReference type="SAM" id="MobiDB-lite"/>
    </source>
</evidence>
<comment type="caution">
    <text evidence="2">The sequence shown here is derived from an EMBL/GenBank/DDBJ whole genome shotgun (WGS) entry which is preliminary data.</text>
</comment>
<keyword evidence="3" id="KW-1185">Reference proteome</keyword>
<reference evidence="2" key="1">
    <citation type="journal article" date="2014" name="Int. J. Syst. Evol. Microbiol.">
        <title>Complete genome sequence of Corynebacterium casei LMG S-19264T (=DSM 44701T), isolated from a smear-ripened cheese.</title>
        <authorList>
            <consortium name="US DOE Joint Genome Institute (JGI-PGF)"/>
            <person name="Walter F."/>
            <person name="Albersmeier A."/>
            <person name="Kalinowski J."/>
            <person name="Ruckert C."/>
        </authorList>
    </citation>
    <scope>NUCLEOTIDE SEQUENCE</scope>
    <source>
        <strain evidence="2">KCTC 23077</strain>
    </source>
</reference>